<dbReference type="Proteomes" id="UP000324222">
    <property type="component" value="Unassembled WGS sequence"/>
</dbReference>
<sequence>MVEVCGAAAMLAVTWSNNCHDELVVVEREAPPPTHVRDGWDVLLLFTFSCFDRSYGNSSCDLRVEEEEVKVAAVLVVVEWRRSTVVGVCVDKREKAVRQVWCGRVEVLEGRGEGVFCGG</sequence>
<proteinExistence type="predicted"/>
<reference evidence="1 2" key="1">
    <citation type="submission" date="2019-05" db="EMBL/GenBank/DDBJ databases">
        <title>Another draft genome of Portunus trituberculatus and its Hox gene families provides insights of decapod evolution.</title>
        <authorList>
            <person name="Jeong J.-H."/>
            <person name="Song I."/>
            <person name="Kim S."/>
            <person name="Choi T."/>
            <person name="Kim D."/>
            <person name="Ryu S."/>
            <person name="Kim W."/>
        </authorList>
    </citation>
    <scope>NUCLEOTIDE SEQUENCE [LARGE SCALE GENOMIC DNA]</scope>
    <source>
        <tissue evidence="1">Muscle</tissue>
    </source>
</reference>
<gene>
    <name evidence="1" type="ORF">E2C01_003796</name>
</gene>
<comment type="caution">
    <text evidence="1">The sequence shown here is derived from an EMBL/GenBank/DDBJ whole genome shotgun (WGS) entry which is preliminary data.</text>
</comment>
<evidence type="ECO:0000313" key="1">
    <source>
        <dbReference type="EMBL" id="MPC11138.1"/>
    </source>
</evidence>
<name>A0A5B7CPN5_PORTR</name>
<keyword evidence="2" id="KW-1185">Reference proteome</keyword>
<dbReference type="AlphaFoldDB" id="A0A5B7CPN5"/>
<dbReference type="EMBL" id="VSRR010000147">
    <property type="protein sequence ID" value="MPC11138.1"/>
    <property type="molecule type" value="Genomic_DNA"/>
</dbReference>
<accession>A0A5B7CPN5</accession>
<protein>
    <submittedName>
        <fullName evidence="1">Uncharacterized protein</fullName>
    </submittedName>
</protein>
<organism evidence="1 2">
    <name type="scientific">Portunus trituberculatus</name>
    <name type="common">Swimming crab</name>
    <name type="synonym">Neptunus trituberculatus</name>
    <dbReference type="NCBI Taxonomy" id="210409"/>
    <lineage>
        <taxon>Eukaryota</taxon>
        <taxon>Metazoa</taxon>
        <taxon>Ecdysozoa</taxon>
        <taxon>Arthropoda</taxon>
        <taxon>Crustacea</taxon>
        <taxon>Multicrustacea</taxon>
        <taxon>Malacostraca</taxon>
        <taxon>Eumalacostraca</taxon>
        <taxon>Eucarida</taxon>
        <taxon>Decapoda</taxon>
        <taxon>Pleocyemata</taxon>
        <taxon>Brachyura</taxon>
        <taxon>Eubrachyura</taxon>
        <taxon>Portunoidea</taxon>
        <taxon>Portunidae</taxon>
        <taxon>Portuninae</taxon>
        <taxon>Portunus</taxon>
    </lineage>
</organism>
<evidence type="ECO:0000313" key="2">
    <source>
        <dbReference type="Proteomes" id="UP000324222"/>
    </source>
</evidence>